<dbReference type="EMBL" id="HBIX01035300">
    <property type="protein sequence ID" value="CAE0730302.1"/>
    <property type="molecule type" value="Transcribed_RNA"/>
</dbReference>
<gene>
    <name evidence="3" type="ORF">PAUS00366_LOCUS23088</name>
</gene>
<dbReference type="InterPro" id="IPR034871">
    <property type="entry name" value="Allene_oxi_cyc_sf"/>
</dbReference>
<dbReference type="Gene3D" id="2.40.480.10">
    <property type="entry name" value="Allene oxide cyclase-like"/>
    <property type="match status" value="1"/>
</dbReference>
<proteinExistence type="predicted"/>
<reference evidence="3" key="1">
    <citation type="submission" date="2021-01" db="EMBL/GenBank/DDBJ databases">
        <authorList>
            <person name="Corre E."/>
            <person name="Pelletier E."/>
            <person name="Niang G."/>
            <person name="Scheremetjew M."/>
            <person name="Finn R."/>
            <person name="Kale V."/>
            <person name="Holt S."/>
            <person name="Cochrane G."/>
            <person name="Meng A."/>
            <person name="Brown T."/>
            <person name="Cohen L."/>
        </authorList>
    </citation>
    <scope>NUCLEOTIDE SEQUENCE</scope>
    <source>
        <strain evidence="3">10249 10 AB</strain>
    </source>
</reference>
<dbReference type="InterPro" id="IPR044859">
    <property type="entry name" value="Allene_oxi_cyc_Dirigent"/>
</dbReference>
<feature type="region of interest" description="Disordered" evidence="1">
    <location>
        <begin position="278"/>
        <end position="303"/>
    </location>
</feature>
<organism evidence="3">
    <name type="scientific">Pseudo-nitzschia australis</name>
    <dbReference type="NCBI Taxonomy" id="44445"/>
    <lineage>
        <taxon>Eukaryota</taxon>
        <taxon>Sar</taxon>
        <taxon>Stramenopiles</taxon>
        <taxon>Ochrophyta</taxon>
        <taxon>Bacillariophyta</taxon>
        <taxon>Bacillariophyceae</taxon>
        <taxon>Bacillariophycidae</taxon>
        <taxon>Bacillariales</taxon>
        <taxon>Bacillariaceae</taxon>
        <taxon>Pseudo-nitzschia</taxon>
    </lineage>
</organism>
<dbReference type="GO" id="GO:0009695">
    <property type="term" value="P:jasmonic acid biosynthetic process"/>
    <property type="evidence" value="ECO:0007669"/>
    <property type="project" value="InterPro"/>
</dbReference>
<dbReference type="GO" id="GO:0046423">
    <property type="term" value="F:allene-oxide cyclase activity"/>
    <property type="evidence" value="ECO:0007669"/>
    <property type="project" value="InterPro"/>
</dbReference>
<feature type="chain" id="PRO_5030800786" evidence="2">
    <location>
        <begin position="27"/>
        <end position="344"/>
    </location>
</feature>
<sequence length="344" mass="37196">MRTTYMLEAAAAVIFSVQTLSMGVQARVEMPSVDPENYVSKEVAPEVSKGGIQKLYDQGVLRLQEEDDASNVNIERGNLRSLQHYDDDTVLAEEVITIEYYQDNRFSPVQPIYSHPLSKDIAASGNKWLYANTPLQPIFGINDLPIQGLTQGYCENLFEDQDGYCRFTYEFFDVENGAITVYASITAEGNTAPQGPSILTVLGGTGEFSGAAGTIILWPVGIDESLIPARIFRDGSLFLGNPVGYEMKMELSVRYLLNAPVVIPVPVNVPIPAIPQSQVGTAPATGGETTLTGGSTGTTPTTGSPFRVTCPGQVESEYCDCDLDCGTSSPRCQCAEAQVCCEQR</sequence>
<name>A0A7S4AYC5_9STRA</name>
<protein>
    <submittedName>
        <fullName evidence="3">Uncharacterized protein</fullName>
    </submittedName>
</protein>
<keyword evidence="2" id="KW-0732">Signal</keyword>
<evidence type="ECO:0000313" key="3">
    <source>
        <dbReference type="EMBL" id="CAE0730302.1"/>
    </source>
</evidence>
<evidence type="ECO:0000256" key="1">
    <source>
        <dbReference type="SAM" id="MobiDB-lite"/>
    </source>
</evidence>
<dbReference type="SUPFAM" id="SSF141493">
    <property type="entry name" value="Allene oxide cyclase-like"/>
    <property type="match status" value="1"/>
</dbReference>
<accession>A0A7S4AYC5</accession>
<feature type="signal peptide" evidence="2">
    <location>
        <begin position="1"/>
        <end position="26"/>
    </location>
</feature>
<dbReference type="AlphaFoldDB" id="A0A7S4AYC5"/>
<evidence type="ECO:0000256" key="2">
    <source>
        <dbReference type="SAM" id="SignalP"/>
    </source>
</evidence>